<dbReference type="EMBL" id="BTSX01000006">
    <property type="protein sequence ID" value="GMT04850.1"/>
    <property type="molecule type" value="Genomic_DNA"/>
</dbReference>
<dbReference type="InterPro" id="IPR020103">
    <property type="entry name" value="PsdUridine_synth_cat_dom_sf"/>
</dbReference>
<dbReference type="AlphaFoldDB" id="A0AAV5UD30"/>
<dbReference type="InterPro" id="IPR039048">
    <property type="entry name" value="Trub2"/>
</dbReference>
<protein>
    <submittedName>
        <fullName evidence="1">Uncharacterized protein</fullName>
    </submittedName>
</protein>
<comment type="caution">
    <text evidence="1">The sequence shown here is derived from an EMBL/GenBank/DDBJ whole genome shotgun (WGS) entry which is preliminary data.</text>
</comment>
<organism evidence="1 2">
    <name type="scientific">Pristionchus entomophagus</name>
    <dbReference type="NCBI Taxonomy" id="358040"/>
    <lineage>
        <taxon>Eukaryota</taxon>
        <taxon>Metazoa</taxon>
        <taxon>Ecdysozoa</taxon>
        <taxon>Nematoda</taxon>
        <taxon>Chromadorea</taxon>
        <taxon>Rhabditida</taxon>
        <taxon>Rhabditina</taxon>
        <taxon>Diplogasteromorpha</taxon>
        <taxon>Diplogasteroidea</taxon>
        <taxon>Neodiplogasteridae</taxon>
        <taxon>Pristionchus</taxon>
    </lineage>
</organism>
<dbReference type="Gene3D" id="3.30.2350.10">
    <property type="entry name" value="Pseudouridine synthase"/>
    <property type="match status" value="1"/>
</dbReference>
<dbReference type="GO" id="GO:0009982">
    <property type="term" value="F:pseudouridine synthase activity"/>
    <property type="evidence" value="ECO:0007669"/>
    <property type="project" value="InterPro"/>
</dbReference>
<dbReference type="GO" id="GO:0001522">
    <property type="term" value="P:pseudouridine synthesis"/>
    <property type="evidence" value="ECO:0007669"/>
    <property type="project" value="InterPro"/>
</dbReference>
<sequence>RQSVSLADSSSDVNRQKVNKLISKVSGDYRRMAFELAELEMQSSKAFQIASRGIPRPKLPGSQLVVYLKLLLFKLPYLAVKIESVRPMHGYGKCMINGFGLSLDTTASPVRLIRKSIGPFLAQHALLERQLSLQNIVDNISLTNRLLKEYPYDRDVVIETVKDTSDEGFSRRKEIMDRMVANELSQEEFDAMRPAWPRDYV</sequence>
<proteinExistence type="predicted"/>
<keyword evidence="2" id="KW-1185">Reference proteome</keyword>
<evidence type="ECO:0000313" key="2">
    <source>
        <dbReference type="Proteomes" id="UP001432027"/>
    </source>
</evidence>
<dbReference type="GO" id="GO:0003723">
    <property type="term" value="F:RNA binding"/>
    <property type="evidence" value="ECO:0007669"/>
    <property type="project" value="InterPro"/>
</dbReference>
<dbReference type="PANTHER" id="PTHR13195:SF0">
    <property type="entry name" value="PSEUDOURIDYLATE SYNTHASE TRUB2, MITOCHONDRIAL"/>
    <property type="match status" value="1"/>
</dbReference>
<dbReference type="PANTHER" id="PTHR13195">
    <property type="entry name" value="PSEUDOURIDINE SYNTHASE-RELATED"/>
    <property type="match status" value="1"/>
</dbReference>
<dbReference type="SUPFAM" id="SSF55120">
    <property type="entry name" value="Pseudouridine synthase"/>
    <property type="match status" value="1"/>
</dbReference>
<name>A0AAV5UD30_9BILA</name>
<feature type="non-terminal residue" evidence="1">
    <location>
        <position position="1"/>
    </location>
</feature>
<gene>
    <name evidence="1" type="ORF">PENTCL1PPCAC_27024</name>
</gene>
<accession>A0AAV5UD30</accession>
<dbReference type="Proteomes" id="UP001432027">
    <property type="component" value="Unassembled WGS sequence"/>
</dbReference>
<evidence type="ECO:0000313" key="1">
    <source>
        <dbReference type="EMBL" id="GMT04850.1"/>
    </source>
</evidence>
<reference evidence="1" key="1">
    <citation type="submission" date="2023-10" db="EMBL/GenBank/DDBJ databases">
        <title>Genome assembly of Pristionchus species.</title>
        <authorList>
            <person name="Yoshida K."/>
            <person name="Sommer R.J."/>
        </authorList>
    </citation>
    <scope>NUCLEOTIDE SEQUENCE</scope>
    <source>
        <strain evidence="1">RS0144</strain>
    </source>
</reference>